<dbReference type="HAMAP" id="MF_02071">
    <property type="entry name" value="RlpA"/>
    <property type="match status" value="1"/>
</dbReference>
<comment type="subcellular location">
    <subcellularLocation>
        <location evidence="4">Cell membrane</location>
        <topology evidence="4">Lipid-anchor</topology>
    </subcellularLocation>
</comment>
<dbReference type="PROSITE" id="PS51257">
    <property type="entry name" value="PROKAR_LIPOPROTEIN"/>
    <property type="match status" value="1"/>
</dbReference>
<dbReference type="SUPFAM" id="SSF110997">
    <property type="entry name" value="Sporulation related repeat"/>
    <property type="match status" value="1"/>
</dbReference>
<proteinExistence type="inferred from homology"/>
<dbReference type="EMBL" id="CP060707">
    <property type="protein sequence ID" value="QPH89351.1"/>
    <property type="molecule type" value="Genomic_DNA"/>
</dbReference>
<dbReference type="Proteomes" id="UP000195893">
    <property type="component" value="Unassembled WGS sequence"/>
</dbReference>
<dbReference type="InterPro" id="IPR007730">
    <property type="entry name" value="SPOR-like_dom"/>
</dbReference>
<feature type="signal peptide" evidence="6">
    <location>
        <begin position="1"/>
        <end position="25"/>
    </location>
</feature>
<dbReference type="Gene3D" id="2.40.40.10">
    <property type="entry name" value="RlpA-like domain"/>
    <property type="match status" value="1"/>
</dbReference>
<dbReference type="AlphaFoldDB" id="A0A1Y5NJ93"/>
<name>A0A1Y5NJ93_9BACT</name>
<feature type="chain" id="PRO_5015205567" description="Probable endolytic peptidoglycan transglycosylase RlpA" evidence="6">
    <location>
        <begin position="26"/>
        <end position="286"/>
    </location>
</feature>
<evidence type="ECO:0000313" key="15">
    <source>
        <dbReference type="Proteomes" id="UP000196317"/>
    </source>
</evidence>
<reference evidence="14 15" key="1">
    <citation type="submission" date="2017-04" db="EMBL/GenBank/DDBJ databases">
        <title>Complete genome of Campylobacter concisus ATCC 33237T and draft genomes for an additional eight well characterized C. concisus strains.</title>
        <authorList>
            <person name="Cornelius A.J."/>
            <person name="Miller W.G."/>
            <person name="Lastovica A.J."/>
            <person name="On S.L."/>
            <person name="French N.P."/>
            <person name="Vandenberg O."/>
            <person name="Biggs P.J."/>
        </authorList>
    </citation>
    <scope>NUCLEOTIDE SEQUENCE [LARGE SCALE GENOMIC DNA]</scope>
    <source>
        <strain evidence="9 15">CCUG 19995</strain>
        <strain evidence="10 14">Lasto127.99</strain>
    </source>
</reference>
<dbReference type="Pfam" id="PF03330">
    <property type="entry name" value="DPBB_1"/>
    <property type="match status" value="1"/>
</dbReference>
<gene>
    <name evidence="4" type="primary">rlpA</name>
    <name evidence="10" type="ORF">B9N60_01085</name>
    <name evidence="9" type="ORF">B9N65_01670</name>
    <name evidence="8" type="ORF">CCS77_1345</name>
    <name evidence="13" type="ORF">CVS89_03235</name>
    <name evidence="11" type="ORF">CVT00_06700</name>
    <name evidence="12" type="ORF">CVT08_03150</name>
</gene>
<dbReference type="RefSeq" id="WP_009294185.1">
    <property type="nucleotide sequence ID" value="NZ_CABKQH010000001.1"/>
</dbReference>
<dbReference type="GO" id="GO:0008932">
    <property type="term" value="F:lytic endotransglycosylase activity"/>
    <property type="evidence" value="ECO:0007669"/>
    <property type="project" value="UniProtKB-UniRule"/>
</dbReference>
<keyword evidence="4" id="KW-0564">Palmitate</keyword>
<dbReference type="Proteomes" id="UP000594508">
    <property type="component" value="Chromosome"/>
</dbReference>
<evidence type="ECO:0000313" key="10">
    <source>
        <dbReference type="EMBL" id="OUT19544.1"/>
    </source>
</evidence>
<dbReference type="GO" id="GO:0000270">
    <property type="term" value="P:peptidoglycan metabolic process"/>
    <property type="evidence" value="ECO:0007669"/>
    <property type="project" value="UniProtKB-UniRule"/>
</dbReference>
<dbReference type="Proteomes" id="UP000196317">
    <property type="component" value="Unassembled WGS sequence"/>
</dbReference>
<evidence type="ECO:0000259" key="7">
    <source>
        <dbReference type="PROSITE" id="PS51724"/>
    </source>
</evidence>
<evidence type="ECO:0000256" key="4">
    <source>
        <dbReference type="HAMAP-Rule" id="MF_02071"/>
    </source>
</evidence>
<evidence type="ECO:0000313" key="17">
    <source>
        <dbReference type="Proteomes" id="UP000594508"/>
    </source>
</evidence>
<keyword evidence="4" id="KW-1003">Cell membrane</keyword>
<evidence type="ECO:0000256" key="3">
    <source>
        <dbReference type="ARBA" id="ARBA00023316"/>
    </source>
</evidence>
<keyword evidence="1 6" id="KW-0732">Signal</keyword>
<evidence type="ECO:0000313" key="14">
    <source>
        <dbReference type="Proteomes" id="UP000195893"/>
    </source>
</evidence>
<dbReference type="Gene3D" id="3.30.70.1070">
    <property type="entry name" value="Sporulation related repeat"/>
    <property type="match status" value="1"/>
</dbReference>
<dbReference type="CDD" id="cd22268">
    <property type="entry name" value="DPBB_RlpA-like"/>
    <property type="match status" value="1"/>
</dbReference>
<evidence type="ECO:0000313" key="8">
    <source>
        <dbReference type="EMBL" id="AVX44406.1"/>
    </source>
</evidence>
<evidence type="ECO:0000313" key="12">
    <source>
        <dbReference type="EMBL" id="QPH96304.1"/>
    </source>
</evidence>
<evidence type="ECO:0000313" key="11">
    <source>
        <dbReference type="EMBL" id="QPH89351.1"/>
    </source>
</evidence>
<dbReference type="SUPFAM" id="SSF50685">
    <property type="entry name" value="Barwin-like endoglucanases"/>
    <property type="match status" value="1"/>
</dbReference>
<dbReference type="EMBL" id="CP060705">
    <property type="protein sequence ID" value="QPH96304.1"/>
    <property type="molecule type" value="Genomic_DNA"/>
</dbReference>
<dbReference type="InterPro" id="IPR036908">
    <property type="entry name" value="RlpA-like_sf"/>
</dbReference>
<accession>A0A1Y5NJ93</accession>
<evidence type="ECO:0000313" key="13">
    <source>
        <dbReference type="EMBL" id="QPH97293.1"/>
    </source>
</evidence>
<comment type="similarity">
    <text evidence="4 5">Belongs to the RlpA family.</text>
</comment>
<keyword evidence="4 10" id="KW-0449">Lipoprotein</keyword>
<dbReference type="GO" id="GO:0071555">
    <property type="term" value="P:cell wall organization"/>
    <property type="evidence" value="ECO:0007669"/>
    <property type="project" value="UniProtKB-KW"/>
</dbReference>
<dbReference type="Proteomes" id="UP000594571">
    <property type="component" value="Chromosome"/>
</dbReference>
<dbReference type="PANTHER" id="PTHR34183">
    <property type="entry name" value="ENDOLYTIC PEPTIDOGLYCAN TRANSGLYCOSYLASE RLPA"/>
    <property type="match status" value="1"/>
</dbReference>
<dbReference type="InterPro" id="IPR036680">
    <property type="entry name" value="SPOR-like_sf"/>
</dbReference>
<dbReference type="EMBL" id="CP021642">
    <property type="protein sequence ID" value="AVX44406.1"/>
    <property type="molecule type" value="Genomic_DNA"/>
</dbReference>
<evidence type="ECO:0000313" key="19">
    <source>
        <dbReference type="Proteomes" id="UP000594707"/>
    </source>
</evidence>
<dbReference type="GO" id="GO:0042834">
    <property type="term" value="F:peptidoglycan binding"/>
    <property type="evidence" value="ECO:0007669"/>
    <property type="project" value="InterPro"/>
</dbReference>
<evidence type="ECO:0000256" key="6">
    <source>
        <dbReference type="SAM" id="SignalP"/>
    </source>
</evidence>
<keyword evidence="2 4" id="KW-0456">Lyase</keyword>
<dbReference type="EC" id="4.2.2.-" evidence="4"/>
<dbReference type="EMBL" id="NDYN01000001">
    <property type="protein sequence ID" value="OUT09076.1"/>
    <property type="molecule type" value="Genomic_DNA"/>
</dbReference>
<evidence type="ECO:0000313" key="9">
    <source>
        <dbReference type="EMBL" id="OUT09076.1"/>
    </source>
</evidence>
<dbReference type="EMBL" id="NDYQ01000001">
    <property type="protein sequence ID" value="OUT19544.1"/>
    <property type="molecule type" value="Genomic_DNA"/>
</dbReference>
<dbReference type="InterPro" id="IPR012997">
    <property type="entry name" value="RplA"/>
</dbReference>
<organism evidence="10 14">
    <name type="scientific">Campylobacter concisus</name>
    <dbReference type="NCBI Taxonomy" id="199"/>
    <lineage>
        <taxon>Bacteria</taxon>
        <taxon>Pseudomonadati</taxon>
        <taxon>Campylobacterota</taxon>
        <taxon>Epsilonproteobacteria</taxon>
        <taxon>Campylobacterales</taxon>
        <taxon>Campylobacteraceae</taxon>
        <taxon>Campylobacter</taxon>
    </lineage>
</organism>
<evidence type="ECO:0000256" key="1">
    <source>
        <dbReference type="ARBA" id="ARBA00022729"/>
    </source>
</evidence>
<feature type="domain" description="SPOR" evidence="7">
    <location>
        <begin position="209"/>
        <end position="286"/>
    </location>
</feature>
<reference evidence="11" key="4">
    <citation type="submission" date="2020-08" db="EMBL/GenBank/DDBJ databases">
        <title>Analysis of Completed Campylobacter concisus Genomes Identified Genomospecies Features, Novel plasmids and Their Association with Severe Ulcerative Colitis.</title>
        <authorList>
            <person name="Zhang L."/>
        </authorList>
    </citation>
    <scope>NUCLEOTIDE SEQUENCE</scope>
    <source>
        <strain evidence="11">P1CDO2</strain>
    </source>
</reference>
<protein>
    <recommendedName>
        <fullName evidence="4">Probable endolytic peptidoglycan transglycosylase RlpA</fullName>
        <ecNumber evidence="4">4.2.2.-</ecNumber>
    </recommendedName>
</protein>
<dbReference type="InterPro" id="IPR009009">
    <property type="entry name" value="RlpA-like_DPBB"/>
</dbReference>
<reference evidence="13 18" key="3">
    <citation type="journal article" date="2020" name="Microb. Genom.">
        <title>Analysis of complete Campylobacter concisus genomes identifies genomospecies features, secretion systems and novel plasmids and their association with severe ulcerative colitis.</title>
        <authorList>
            <person name="Liu F."/>
            <person name="Chen S."/>
            <person name="Luu L.D.W."/>
            <person name="Lee S.A."/>
            <person name="Tay A.C.Y."/>
            <person name="Wu R."/>
            <person name="Riordan S.M."/>
            <person name="Lan R."/>
            <person name="Liu L."/>
            <person name="Zhang L."/>
        </authorList>
    </citation>
    <scope>NUCLEOTIDE SEQUENCE [LARGE SCALE GENOMIC DNA]</scope>
    <source>
        <strain evidence="13 18">H16O-S1</strain>
    </source>
</reference>
<dbReference type="Proteomes" id="UP000594707">
    <property type="component" value="Chromosome"/>
</dbReference>
<keyword evidence="4" id="KW-0472">Membrane</keyword>
<comment type="function">
    <text evidence="4">Lytic transglycosylase with a strong preference for naked glycan strands that lack stem peptides.</text>
</comment>
<evidence type="ECO:0000313" key="18">
    <source>
        <dbReference type="Proteomes" id="UP000594571"/>
    </source>
</evidence>
<evidence type="ECO:0000313" key="16">
    <source>
        <dbReference type="Proteomes" id="UP000241854"/>
    </source>
</evidence>
<evidence type="ECO:0000256" key="2">
    <source>
        <dbReference type="ARBA" id="ARBA00023239"/>
    </source>
</evidence>
<reference evidence="16 17" key="2">
    <citation type="journal article" date="2018" name="Emerg. Microbes Infect.">
        <title>Genomic analysis of oral Campylobacter concisus strains identified a potential bacterial molecular marker associated with active Crohn's disease.</title>
        <authorList>
            <person name="Liu F."/>
            <person name="Ma R."/>
            <person name="Tay C.Y.A."/>
            <person name="Octavia S."/>
            <person name="Lan R."/>
            <person name="Chung H.K.L."/>
            <person name="Riordan S.M."/>
            <person name="Grimm M.C."/>
            <person name="Leong R.W."/>
            <person name="Tanaka M.M."/>
            <person name="Connor S."/>
            <person name="Zhang L."/>
        </authorList>
    </citation>
    <scope>NUCLEOTIDE SEQUENCE [LARGE SCALE GENOMIC DNA]</scope>
    <source>
        <strain evidence="13 18">H16O-S1</strain>
        <strain evidence="12 19">P13UCO-S1</strain>
        <strain evidence="11 17">P1CDO2</strain>
        <strain evidence="8 16">P2CDO4</strain>
    </source>
</reference>
<dbReference type="OMA" id="QYEQSFN"/>
<dbReference type="Proteomes" id="UP000241854">
    <property type="component" value="Chromosome"/>
</dbReference>
<dbReference type="PANTHER" id="PTHR34183:SF1">
    <property type="entry name" value="ENDOLYTIC PEPTIDOGLYCAN TRANSGLYCOSYLASE RLPA"/>
    <property type="match status" value="1"/>
</dbReference>
<dbReference type="EMBL" id="CP049263">
    <property type="protein sequence ID" value="QPH97293.1"/>
    <property type="molecule type" value="Genomic_DNA"/>
</dbReference>
<keyword evidence="3 4" id="KW-0961">Cell wall biogenesis/degradation</keyword>
<dbReference type="GO" id="GO:0005886">
    <property type="term" value="C:plasma membrane"/>
    <property type="evidence" value="ECO:0007669"/>
    <property type="project" value="UniProtKB-SubCell"/>
</dbReference>
<sequence>MSYRKSLNFYLGLSFTLLITGCSWSGAPFTPSGPTNVRGNNSASVQKATMRPYTINGKTYYPTVVSVGDKASGTASWYGPNFHGKTTSNGEVYNMYNMTAAHKTLPMNTILKVTNLRNQKSVIVRVNDRGPFVADRVLDLSKAAAMKLDVIGTGTAPVSMEVIGFNEDINAVTTASAQPTKPTSTGIKVPNPVSPTAPVGGIVISSEQRVVGGDFMVQIGSFKNLEGANRYQREHKSIDGYRSVVKTFTIDGSTIYRVFLNGFRSEDEARDYARSGKFQGAFIVRG</sequence>
<evidence type="ECO:0000256" key="5">
    <source>
        <dbReference type="RuleBase" id="RU003495"/>
    </source>
</evidence>
<dbReference type="NCBIfam" id="TIGR00413">
    <property type="entry name" value="rlpA"/>
    <property type="match status" value="1"/>
</dbReference>
<dbReference type="PROSITE" id="PS51724">
    <property type="entry name" value="SPOR"/>
    <property type="match status" value="1"/>
</dbReference>
<dbReference type="Pfam" id="PF05036">
    <property type="entry name" value="SPOR"/>
    <property type="match status" value="1"/>
</dbReference>
<dbReference type="InterPro" id="IPR034718">
    <property type="entry name" value="RlpA"/>
</dbReference>